<dbReference type="GO" id="GO:0005739">
    <property type="term" value="C:mitochondrion"/>
    <property type="evidence" value="ECO:0007669"/>
    <property type="project" value="UniProtKB-SubCell"/>
</dbReference>
<keyword evidence="6 10" id="KW-0067">ATP-binding</keyword>
<dbReference type="CDD" id="cd00808">
    <property type="entry name" value="GluRS_core"/>
    <property type="match status" value="1"/>
</dbReference>
<dbReference type="KEGG" id="bpg:Bathy05g03640"/>
<keyword evidence="5 10" id="KW-0547">Nucleotide-binding</keyword>
<reference evidence="13 14" key="1">
    <citation type="submission" date="2011-10" db="EMBL/GenBank/DDBJ databases">
        <authorList>
            <person name="Genoscope - CEA"/>
        </authorList>
    </citation>
    <scope>NUCLEOTIDE SEQUENCE [LARGE SCALE GENOMIC DNA]</scope>
    <source>
        <strain evidence="13 14">RCC 1105</strain>
    </source>
</reference>
<evidence type="ECO:0000256" key="1">
    <source>
        <dbReference type="ARBA" id="ARBA00004173"/>
    </source>
</evidence>
<comment type="similarity">
    <text evidence="2">Belongs to the class-I aminoacyl-tRNA synthetase family. Glutamate--tRNA ligase type 1 subfamily.</text>
</comment>
<dbReference type="PROSITE" id="PS00178">
    <property type="entry name" value="AA_TRNA_LIGASE_I"/>
    <property type="match status" value="1"/>
</dbReference>
<evidence type="ECO:0000256" key="4">
    <source>
        <dbReference type="ARBA" id="ARBA00022598"/>
    </source>
</evidence>
<evidence type="ECO:0000313" key="14">
    <source>
        <dbReference type="Proteomes" id="UP000198341"/>
    </source>
</evidence>
<evidence type="ECO:0000256" key="6">
    <source>
        <dbReference type="ARBA" id="ARBA00022840"/>
    </source>
</evidence>
<dbReference type="InterPro" id="IPR004527">
    <property type="entry name" value="Glu-tRNA-ligase_bac/mito"/>
</dbReference>
<dbReference type="Pfam" id="PF00749">
    <property type="entry name" value="tRNA-synt_1c"/>
    <property type="match status" value="1"/>
</dbReference>
<keyword evidence="4 10" id="KW-0436">Ligase</keyword>
<evidence type="ECO:0000256" key="7">
    <source>
        <dbReference type="ARBA" id="ARBA00022917"/>
    </source>
</evidence>
<dbReference type="GO" id="GO:0005524">
    <property type="term" value="F:ATP binding"/>
    <property type="evidence" value="ECO:0007669"/>
    <property type="project" value="UniProtKB-KW"/>
</dbReference>
<dbReference type="FunFam" id="3.40.50.620:FF:000045">
    <property type="entry name" value="Glutamate--tRNA ligase, mitochondrial"/>
    <property type="match status" value="1"/>
</dbReference>
<dbReference type="eggNOG" id="KOG1149">
    <property type="taxonomic scope" value="Eukaryota"/>
</dbReference>
<dbReference type="NCBIfam" id="TIGR00464">
    <property type="entry name" value="gltX_bact"/>
    <property type="match status" value="1"/>
</dbReference>
<feature type="domain" description="Glutamyl/glutaminyl-tRNA synthetase class Ib catalytic" evidence="11">
    <location>
        <begin position="71"/>
        <end position="387"/>
    </location>
</feature>
<dbReference type="GO" id="GO:0048608">
    <property type="term" value="P:reproductive structure development"/>
    <property type="evidence" value="ECO:0007669"/>
    <property type="project" value="UniProtKB-ARBA"/>
</dbReference>
<keyword evidence="8 10" id="KW-0030">Aminoacyl-tRNA synthetase</keyword>
<evidence type="ECO:0000259" key="11">
    <source>
        <dbReference type="Pfam" id="PF00749"/>
    </source>
</evidence>
<dbReference type="InterPro" id="IPR000924">
    <property type="entry name" value="Glu/Gln-tRNA-synth"/>
</dbReference>
<dbReference type="SUPFAM" id="SSF48163">
    <property type="entry name" value="An anticodon-binding domain of class I aminoacyl-tRNA synthetases"/>
    <property type="match status" value="1"/>
</dbReference>
<dbReference type="GO" id="GO:0000049">
    <property type="term" value="F:tRNA binding"/>
    <property type="evidence" value="ECO:0007669"/>
    <property type="project" value="InterPro"/>
</dbReference>
<name>K8EVI1_9CHLO</name>
<evidence type="ECO:0000259" key="12">
    <source>
        <dbReference type="Pfam" id="PF19269"/>
    </source>
</evidence>
<evidence type="ECO:0000256" key="8">
    <source>
        <dbReference type="ARBA" id="ARBA00023146"/>
    </source>
</evidence>
<evidence type="ECO:0000256" key="9">
    <source>
        <dbReference type="ARBA" id="ARBA00030865"/>
    </source>
</evidence>
<dbReference type="PANTHER" id="PTHR43311:SF2">
    <property type="entry name" value="GLUTAMATE--TRNA LIGASE, MITOCHONDRIAL-RELATED"/>
    <property type="match status" value="1"/>
</dbReference>
<dbReference type="PRINTS" id="PR00987">
    <property type="entry name" value="TRNASYNTHGLU"/>
</dbReference>
<dbReference type="GeneID" id="19015867"/>
<dbReference type="Pfam" id="PF19269">
    <property type="entry name" value="Anticodon_2"/>
    <property type="match status" value="1"/>
</dbReference>
<evidence type="ECO:0000256" key="2">
    <source>
        <dbReference type="ARBA" id="ARBA00007894"/>
    </source>
</evidence>
<dbReference type="Gene3D" id="1.10.10.350">
    <property type="match status" value="1"/>
</dbReference>
<dbReference type="GO" id="GO:0006424">
    <property type="term" value="P:glutamyl-tRNA aminoacylation"/>
    <property type="evidence" value="ECO:0007669"/>
    <property type="project" value="InterPro"/>
</dbReference>
<dbReference type="EMBL" id="FO082274">
    <property type="protein sequence ID" value="CCO16465.1"/>
    <property type="molecule type" value="Genomic_DNA"/>
</dbReference>
<dbReference type="EC" id="6.1.1.17" evidence="3"/>
<evidence type="ECO:0000256" key="10">
    <source>
        <dbReference type="RuleBase" id="RU363037"/>
    </source>
</evidence>
<dbReference type="Gene3D" id="3.40.50.620">
    <property type="entry name" value="HUPs"/>
    <property type="match status" value="1"/>
</dbReference>
<dbReference type="GO" id="GO:0008270">
    <property type="term" value="F:zinc ion binding"/>
    <property type="evidence" value="ECO:0007669"/>
    <property type="project" value="InterPro"/>
</dbReference>
<dbReference type="InterPro" id="IPR033910">
    <property type="entry name" value="GluRS_core"/>
</dbReference>
<dbReference type="RefSeq" id="XP_007512907.1">
    <property type="nucleotide sequence ID" value="XM_007512845.1"/>
</dbReference>
<proteinExistence type="inferred from homology"/>
<dbReference type="Proteomes" id="UP000198341">
    <property type="component" value="Chromosome 5"/>
</dbReference>
<dbReference type="AlphaFoldDB" id="K8EVI1"/>
<sequence>MFSMTNIAAKSSHFSAIKSCTLSQRVHVGYHCALLRNRRSKVRHVRSTSASSSVAHPEDVEIKIPPNDGTVRVRFAPSPTGSLHVGGARTALFNWLYAKKTNGKFILRVEDTDTARSTRESEQSMLADLNWLGLDYDEGPEKGGEFGPYRQSERGAIYQTLARRLMTSGHVYKCFCTDEELEQMRAEQEAKKLPPKYVGKWKTASEEEVKAMEATGAPYTYRFRVPEGERIEIDDLIRGKVGWDTDTLGDFVILRSNGIPVYNFCVAVDDATMGITHVLRAEEHLPNTLRQALVYDALEFKRPTFGHMSLILAPDRSKLSKRHGATSVGQFKEQGYLQKTMINFLALLGWNDGTEKEIYEVDELAPLFAIERINKSPAVFDTVKLNWMNGQHIRLLPESEQNEMLGLAMEKSGVMSATASDEAKKMAISLVKDSIELTEDVSAKVKEILEYPLQEEMKTNEQMQKVIEDDFQPIVDAIVSAHESGELQECVKNNDVKKFINATGKALERKGKRLFMPFRIALTGRTAGPEVGDALVLLGMLKDGDSSSAVLLDERIKTLKETFSK</sequence>
<dbReference type="InterPro" id="IPR014729">
    <property type="entry name" value="Rossmann-like_a/b/a_fold"/>
</dbReference>
<keyword evidence="14" id="KW-1185">Reference proteome</keyword>
<dbReference type="InterPro" id="IPR008925">
    <property type="entry name" value="aa_tRNA-synth_I_cd-bd_sf"/>
</dbReference>
<evidence type="ECO:0000256" key="3">
    <source>
        <dbReference type="ARBA" id="ARBA00012835"/>
    </source>
</evidence>
<dbReference type="OrthoDB" id="428822at2759"/>
<evidence type="ECO:0000256" key="5">
    <source>
        <dbReference type="ARBA" id="ARBA00022741"/>
    </source>
</evidence>
<evidence type="ECO:0000313" key="13">
    <source>
        <dbReference type="EMBL" id="CCO16465.1"/>
    </source>
</evidence>
<organism evidence="13 14">
    <name type="scientific">Bathycoccus prasinos</name>
    <dbReference type="NCBI Taxonomy" id="41875"/>
    <lineage>
        <taxon>Eukaryota</taxon>
        <taxon>Viridiplantae</taxon>
        <taxon>Chlorophyta</taxon>
        <taxon>Mamiellophyceae</taxon>
        <taxon>Mamiellales</taxon>
        <taxon>Bathycoccaceae</taxon>
        <taxon>Bathycoccus</taxon>
    </lineage>
</organism>
<dbReference type="InterPro" id="IPR049940">
    <property type="entry name" value="GluQ/Sye"/>
</dbReference>
<feature type="domain" description="Aminoacyl-tRNA synthetase class I anticodon-binding" evidence="12">
    <location>
        <begin position="421"/>
        <end position="539"/>
    </location>
</feature>
<dbReference type="InterPro" id="IPR045462">
    <property type="entry name" value="aa-tRNA-synth_I_cd-bd"/>
</dbReference>
<gene>
    <name evidence="13" type="ORF">Bathy05g03640</name>
</gene>
<dbReference type="GO" id="GO:0009791">
    <property type="term" value="P:post-embryonic development"/>
    <property type="evidence" value="ECO:0007669"/>
    <property type="project" value="UniProtKB-ARBA"/>
</dbReference>
<dbReference type="HAMAP" id="MF_00022">
    <property type="entry name" value="Glu_tRNA_synth_type1"/>
    <property type="match status" value="1"/>
</dbReference>
<accession>K8EVI1</accession>
<dbReference type="InterPro" id="IPR020058">
    <property type="entry name" value="Glu/Gln-tRNA-synth_Ib_cat-dom"/>
</dbReference>
<dbReference type="InterPro" id="IPR020751">
    <property type="entry name" value="aa-tRNA-synth_I_codon-bd_sub2"/>
</dbReference>
<dbReference type="GO" id="GO:0004818">
    <property type="term" value="F:glutamate-tRNA ligase activity"/>
    <property type="evidence" value="ECO:0007669"/>
    <property type="project" value="UniProtKB-EC"/>
</dbReference>
<dbReference type="STRING" id="41875.K8EVI1"/>
<dbReference type="PANTHER" id="PTHR43311">
    <property type="entry name" value="GLUTAMATE--TRNA LIGASE"/>
    <property type="match status" value="1"/>
</dbReference>
<keyword evidence="7 10" id="KW-0648">Protein biosynthesis</keyword>
<dbReference type="SUPFAM" id="SSF52374">
    <property type="entry name" value="Nucleotidylyl transferase"/>
    <property type="match status" value="1"/>
</dbReference>
<dbReference type="InterPro" id="IPR001412">
    <property type="entry name" value="aa-tRNA-synth_I_CS"/>
</dbReference>
<protein>
    <recommendedName>
        <fullName evidence="3">glutamate--tRNA ligase</fullName>
        <ecNumber evidence="3">6.1.1.17</ecNumber>
    </recommendedName>
    <alternativeName>
        <fullName evidence="9">Glutamyl-tRNA synthetase</fullName>
    </alternativeName>
</protein>
<comment type="subcellular location">
    <subcellularLocation>
        <location evidence="1">Mitochondrion</location>
    </subcellularLocation>
</comment>